<proteinExistence type="predicted"/>
<dbReference type="Pfam" id="PF08241">
    <property type="entry name" value="Methyltransf_11"/>
    <property type="match status" value="1"/>
</dbReference>
<feature type="domain" description="Methyltransferase type 11" evidence="1">
    <location>
        <begin position="45"/>
        <end position="141"/>
    </location>
</feature>
<dbReference type="InterPro" id="IPR029063">
    <property type="entry name" value="SAM-dependent_MTases_sf"/>
</dbReference>
<evidence type="ECO:0000313" key="2">
    <source>
        <dbReference type="EMBL" id="CAA9393967.1"/>
    </source>
</evidence>
<dbReference type="EMBL" id="CADCTY010001905">
    <property type="protein sequence ID" value="CAA9393967.1"/>
    <property type="molecule type" value="Genomic_DNA"/>
</dbReference>
<organism evidence="2">
    <name type="scientific">uncultured Leptolyngbya sp</name>
    <dbReference type="NCBI Taxonomy" id="332963"/>
    <lineage>
        <taxon>Bacteria</taxon>
        <taxon>Bacillati</taxon>
        <taxon>Cyanobacteriota</taxon>
        <taxon>Cyanophyceae</taxon>
        <taxon>Leptolyngbyales</taxon>
        <taxon>Leptolyngbyaceae</taxon>
        <taxon>Leptolyngbya group</taxon>
        <taxon>Leptolyngbya</taxon>
        <taxon>environmental samples</taxon>
    </lineage>
</organism>
<name>A0A6J4NSL7_9CYAN</name>
<gene>
    <name evidence="2" type="ORF">AVDCRST_MAG94-5548</name>
</gene>
<dbReference type="PANTHER" id="PTHR43591:SF110">
    <property type="entry name" value="RHODANESE DOMAIN-CONTAINING PROTEIN"/>
    <property type="match status" value="1"/>
</dbReference>
<dbReference type="InterPro" id="IPR004033">
    <property type="entry name" value="UbiE/COQ5_MeTrFase"/>
</dbReference>
<sequence length="210" mass="24091">MIETTVREQYNQMAERYDRRWSRYLSNTLSFLKDWAAIAPSSTVLDIGCGTGEFERLVLLEQPTQHIIGVDLSEGMLELAQQKCRDYPHVSFQKASVVALPFADRSFDAIVSASAFHYFDDPIAALREMQRVLKPNGEIVILDWCKDYIMCRLYDVVLKRIDPAYRQSYTQAEFHSLLTQAGLMVDRAQKVRFGLAWELMIATARTNAPL</sequence>
<accession>A0A6J4NSL7</accession>
<evidence type="ECO:0000259" key="1">
    <source>
        <dbReference type="Pfam" id="PF08241"/>
    </source>
</evidence>
<dbReference type="SUPFAM" id="SSF53335">
    <property type="entry name" value="S-adenosyl-L-methionine-dependent methyltransferases"/>
    <property type="match status" value="1"/>
</dbReference>
<dbReference type="Gene3D" id="3.40.50.150">
    <property type="entry name" value="Vaccinia Virus protein VP39"/>
    <property type="match status" value="1"/>
</dbReference>
<dbReference type="PROSITE" id="PS51608">
    <property type="entry name" value="SAM_MT_UBIE"/>
    <property type="match status" value="1"/>
</dbReference>
<protein>
    <recommendedName>
        <fullName evidence="1">Methyltransferase type 11 domain-containing protein</fullName>
    </recommendedName>
</protein>
<dbReference type="GO" id="GO:0008757">
    <property type="term" value="F:S-adenosylmethionine-dependent methyltransferase activity"/>
    <property type="evidence" value="ECO:0007669"/>
    <property type="project" value="InterPro"/>
</dbReference>
<dbReference type="PANTHER" id="PTHR43591">
    <property type="entry name" value="METHYLTRANSFERASE"/>
    <property type="match status" value="1"/>
</dbReference>
<dbReference type="InterPro" id="IPR013216">
    <property type="entry name" value="Methyltransf_11"/>
</dbReference>
<dbReference type="CDD" id="cd02440">
    <property type="entry name" value="AdoMet_MTases"/>
    <property type="match status" value="1"/>
</dbReference>
<dbReference type="AlphaFoldDB" id="A0A6J4NSL7"/>
<reference evidence="2" key="1">
    <citation type="submission" date="2020-02" db="EMBL/GenBank/DDBJ databases">
        <authorList>
            <person name="Meier V. D."/>
        </authorList>
    </citation>
    <scope>NUCLEOTIDE SEQUENCE</scope>
    <source>
        <strain evidence="2">AVDCRST_MAG94</strain>
    </source>
</reference>